<dbReference type="GO" id="GO:1990573">
    <property type="term" value="P:potassium ion import across plasma membrane"/>
    <property type="evidence" value="ECO:0007669"/>
    <property type="project" value="TreeGrafter"/>
</dbReference>
<dbReference type="SFLD" id="SFLDS00003">
    <property type="entry name" value="Haloacid_Dehalogenase"/>
    <property type="match status" value="1"/>
</dbReference>
<dbReference type="InterPro" id="IPR023214">
    <property type="entry name" value="HAD_sf"/>
</dbReference>
<dbReference type="FunFam" id="3.40.50.1000:FF:000001">
    <property type="entry name" value="Phospholipid-transporting ATPase IC"/>
    <property type="match status" value="1"/>
</dbReference>
<feature type="transmembrane region" description="Helical" evidence="11">
    <location>
        <begin position="885"/>
        <end position="905"/>
    </location>
</feature>
<dbReference type="Pfam" id="PF00122">
    <property type="entry name" value="E1-E2_ATPase"/>
    <property type="match status" value="1"/>
</dbReference>
<dbReference type="Pfam" id="PF00690">
    <property type="entry name" value="Cation_ATPase_N"/>
    <property type="match status" value="1"/>
</dbReference>
<dbReference type="STRING" id="1873524.HSR6_1322"/>
<dbReference type="SUPFAM" id="SSF81653">
    <property type="entry name" value="Calcium ATPase, transduction domain A"/>
    <property type="match status" value="1"/>
</dbReference>
<evidence type="ECO:0000256" key="3">
    <source>
        <dbReference type="ARBA" id="ARBA00022692"/>
    </source>
</evidence>
<evidence type="ECO:0000256" key="9">
    <source>
        <dbReference type="ARBA" id="ARBA00023136"/>
    </source>
</evidence>
<feature type="domain" description="Cation-transporting P-type ATPase N-terminal" evidence="12">
    <location>
        <begin position="22"/>
        <end position="96"/>
    </location>
</feature>
<evidence type="ECO:0000256" key="6">
    <source>
        <dbReference type="ARBA" id="ARBA00022842"/>
    </source>
</evidence>
<evidence type="ECO:0000256" key="8">
    <source>
        <dbReference type="ARBA" id="ARBA00022989"/>
    </source>
</evidence>
<dbReference type="GO" id="GO:0016887">
    <property type="term" value="F:ATP hydrolysis activity"/>
    <property type="evidence" value="ECO:0007669"/>
    <property type="project" value="InterPro"/>
</dbReference>
<dbReference type="InterPro" id="IPR036412">
    <property type="entry name" value="HAD-like_sf"/>
</dbReference>
<feature type="transmembrane region" description="Helical" evidence="11">
    <location>
        <begin position="707"/>
        <end position="732"/>
    </location>
</feature>
<dbReference type="PRINTS" id="PR00119">
    <property type="entry name" value="CATATPASE"/>
</dbReference>
<keyword evidence="2" id="KW-0597">Phosphoprotein</keyword>
<dbReference type="GO" id="GO:0012505">
    <property type="term" value="C:endomembrane system"/>
    <property type="evidence" value="ECO:0007669"/>
    <property type="project" value="UniProtKB-SubCell"/>
</dbReference>
<dbReference type="FunFam" id="2.70.150.10:FF:000160">
    <property type="entry name" value="Sarcoplasmic/endoplasmic reticulum calcium ATPase 1"/>
    <property type="match status" value="1"/>
</dbReference>
<dbReference type="InterPro" id="IPR023298">
    <property type="entry name" value="ATPase_P-typ_TM_dom_sf"/>
</dbReference>
<dbReference type="SUPFAM" id="SSF81660">
    <property type="entry name" value="Metal cation-transporting ATPase, ATP-binding domain N"/>
    <property type="match status" value="1"/>
</dbReference>
<dbReference type="AlphaFoldDB" id="A0A1D8S501"/>
<feature type="transmembrane region" description="Helical" evidence="11">
    <location>
        <begin position="293"/>
        <end position="314"/>
    </location>
</feature>
<evidence type="ECO:0000256" key="11">
    <source>
        <dbReference type="SAM" id="Phobius"/>
    </source>
</evidence>
<accession>A0A1D8S501</accession>
<feature type="transmembrane region" description="Helical" evidence="11">
    <location>
        <begin position="76"/>
        <end position="94"/>
    </location>
</feature>
<dbReference type="Pfam" id="PF13246">
    <property type="entry name" value="Cation_ATPase"/>
    <property type="match status" value="1"/>
</dbReference>
<dbReference type="InterPro" id="IPR050510">
    <property type="entry name" value="Cation_transp_ATPase_P-type"/>
</dbReference>
<dbReference type="SMART" id="SM00831">
    <property type="entry name" value="Cation_ATPase_N"/>
    <property type="match status" value="1"/>
</dbReference>
<dbReference type="GO" id="GO:0005886">
    <property type="term" value="C:plasma membrane"/>
    <property type="evidence" value="ECO:0007669"/>
    <property type="project" value="TreeGrafter"/>
</dbReference>
<keyword evidence="3 11" id="KW-0812">Transmembrane</keyword>
<keyword evidence="4" id="KW-0547">Nucleotide-binding</keyword>
<dbReference type="PANTHER" id="PTHR43294">
    <property type="entry name" value="SODIUM/POTASSIUM-TRANSPORTING ATPASE SUBUNIT ALPHA"/>
    <property type="match status" value="1"/>
</dbReference>
<dbReference type="SFLD" id="SFLDF00027">
    <property type="entry name" value="p-type_atpase"/>
    <property type="match status" value="1"/>
</dbReference>
<dbReference type="InterPro" id="IPR059000">
    <property type="entry name" value="ATPase_P-type_domA"/>
</dbReference>
<dbReference type="GO" id="GO:0030007">
    <property type="term" value="P:intracellular potassium ion homeostasis"/>
    <property type="evidence" value="ECO:0007669"/>
    <property type="project" value="TreeGrafter"/>
</dbReference>
<dbReference type="GO" id="GO:0036376">
    <property type="term" value="P:sodium ion export across plasma membrane"/>
    <property type="evidence" value="ECO:0007669"/>
    <property type="project" value="TreeGrafter"/>
</dbReference>
<sequence length="920" mass="97511">MTCEAIKHRYSGDEMNDKPIETPWATDTSAVTEHYEVDPETGLSDSTVAARTDQFGPNTLREQEQRSAWQTLFDQFRSAIVLLLAAAGVAAFLLGKFVEGVSIFVVLVINGAIGFVTERRAIASVESLQELSEIDARVRRDGEVVTISAAELVPGDIVILNAGAVVPADLRVLEASKLQADESALTGESVPVGKSSAPVDGDTPLAERENMLYKGTHVTRGTAEAVVVATGMDTELGAISASLAKTAREKTPLQADLDELGHTLVPFLLVVAVIVLVSGWLRGQDLFLMVETAIALAIATVPEGLPVVATLLLARGMWRMADRDALVSNLASVETLGSTNVICTDKTGTLTENEMTVTEYLLPSGSVSVTGTGIHSTGTFEQAGEPIETPSGPLLEALEVGVLCNNASVEPGSEGDLAATGDPTEVALLVAGLKAGIDRSELLETTPEAREVSFDPARKMMATYHEVDGQYRVAVKGAPEAVVEAADRVLGEDGTELSDTDREAWLAESERLAEDGLRVLALATKTVSDVEAAPYEGLSLIGLVAMIDPPRAEVEDTIHRCQDAGVRVVMATGDHAGTARNVGRSVGLATAEDPEPVLGSALDDPESLAESERDRLLDASIFARVSPENKLDLIELHQTAGSVVAMTGDGVNDAPALKNADIGVAMGQRGTQVAREASDMVLRDDNFESIYHAIREGRVIFRNIRKFVVYLMSCNLSELLAILLASIVGFPLPLLPLQILFLNVVTDIFPAFALGGCAGDSEIMCRPPRDQDEPILTRTHWTELGLYGALIAVATVGAFALGGQLYGGMGHPEVVTISFLTLAFAQLWHVFNMRDPASGVVRNEVTENGYVWGALALSSLLVVGTVYLPGVSLALGTAPIQAEGWLVVLGMSLVPLLVGQVVLALRGRLNSHEPDSGQRS</sequence>
<dbReference type="Gene3D" id="3.40.1110.10">
    <property type="entry name" value="Calcium-transporting ATPase, cytoplasmic domain N"/>
    <property type="match status" value="1"/>
</dbReference>
<proteinExistence type="predicted"/>
<dbReference type="GO" id="GO:0006883">
    <property type="term" value="P:intracellular sodium ion homeostasis"/>
    <property type="evidence" value="ECO:0007669"/>
    <property type="project" value="TreeGrafter"/>
</dbReference>
<protein>
    <submittedName>
        <fullName evidence="13">P-type ATPase</fullName>
    </submittedName>
</protein>
<evidence type="ECO:0000256" key="2">
    <source>
        <dbReference type="ARBA" id="ARBA00022553"/>
    </source>
</evidence>
<evidence type="ECO:0000256" key="7">
    <source>
        <dbReference type="ARBA" id="ARBA00022967"/>
    </source>
</evidence>
<dbReference type="InterPro" id="IPR001757">
    <property type="entry name" value="P_typ_ATPase"/>
</dbReference>
<dbReference type="InterPro" id="IPR023299">
    <property type="entry name" value="ATPase_P-typ_cyto_dom_N"/>
</dbReference>
<evidence type="ECO:0000256" key="10">
    <source>
        <dbReference type="SAM" id="MobiDB-lite"/>
    </source>
</evidence>
<dbReference type="Pfam" id="PF08282">
    <property type="entry name" value="Hydrolase_3"/>
    <property type="match status" value="1"/>
</dbReference>
<evidence type="ECO:0000313" key="13">
    <source>
        <dbReference type="EMBL" id="AOW80427.1"/>
    </source>
</evidence>
<dbReference type="SUPFAM" id="SSF81665">
    <property type="entry name" value="Calcium ATPase, transmembrane domain M"/>
    <property type="match status" value="1"/>
</dbReference>
<feature type="transmembrane region" description="Helical" evidence="11">
    <location>
        <begin position="784"/>
        <end position="802"/>
    </location>
</feature>
<feature type="transmembrane region" description="Helical" evidence="11">
    <location>
        <begin position="851"/>
        <end position="873"/>
    </location>
</feature>
<evidence type="ECO:0000256" key="1">
    <source>
        <dbReference type="ARBA" id="ARBA00004127"/>
    </source>
</evidence>
<keyword evidence="9 11" id="KW-0472">Membrane</keyword>
<dbReference type="SUPFAM" id="SSF56784">
    <property type="entry name" value="HAD-like"/>
    <property type="match status" value="1"/>
</dbReference>
<dbReference type="InterPro" id="IPR018303">
    <property type="entry name" value="ATPase_P-typ_P_site"/>
</dbReference>
<gene>
    <name evidence="13" type="ORF">HTSR_1250</name>
</gene>
<dbReference type="InterPro" id="IPR008250">
    <property type="entry name" value="ATPase_P-typ_transduc_dom_A_sf"/>
</dbReference>
<dbReference type="InterPro" id="IPR006068">
    <property type="entry name" value="ATPase_P-typ_cation-transptr_C"/>
</dbReference>
<feature type="transmembrane region" description="Helical" evidence="11">
    <location>
        <begin position="814"/>
        <end position="831"/>
    </location>
</feature>
<dbReference type="Pfam" id="PF00689">
    <property type="entry name" value="Cation_ATPase_C"/>
    <property type="match status" value="1"/>
</dbReference>
<dbReference type="KEGG" id="halh:HTSR_1250"/>
<feature type="transmembrane region" description="Helical" evidence="11">
    <location>
        <begin position="260"/>
        <end position="281"/>
    </location>
</feature>
<dbReference type="EMBL" id="CP016070">
    <property type="protein sequence ID" value="AOW80427.1"/>
    <property type="molecule type" value="Genomic_DNA"/>
</dbReference>
<dbReference type="GO" id="GO:0005391">
    <property type="term" value="F:P-type sodium:potassium-exchanging transporter activity"/>
    <property type="evidence" value="ECO:0007669"/>
    <property type="project" value="TreeGrafter"/>
</dbReference>
<dbReference type="PROSITE" id="PS00154">
    <property type="entry name" value="ATPASE_E1_E2"/>
    <property type="match status" value="1"/>
</dbReference>
<dbReference type="Proteomes" id="UP000185608">
    <property type="component" value="Chromosome"/>
</dbReference>
<dbReference type="SFLD" id="SFLDG00002">
    <property type="entry name" value="C1.7:_P-type_atpase_like"/>
    <property type="match status" value="1"/>
</dbReference>
<keyword evidence="6" id="KW-0460">Magnesium</keyword>
<dbReference type="NCBIfam" id="TIGR01494">
    <property type="entry name" value="ATPase_P-type"/>
    <property type="match status" value="2"/>
</dbReference>
<dbReference type="PATRIC" id="fig|1855411.3.peg.1249"/>
<dbReference type="InterPro" id="IPR004014">
    <property type="entry name" value="ATPase_P-typ_cation-transptr_N"/>
</dbReference>
<dbReference type="PRINTS" id="PR00120">
    <property type="entry name" value="HATPASE"/>
</dbReference>
<dbReference type="Gene3D" id="3.40.50.1000">
    <property type="entry name" value="HAD superfamily/HAD-like"/>
    <property type="match status" value="1"/>
</dbReference>
<feature type="transmembrane region" description="Helical" evidence="11">
    <location>
        <begin position="100"/>
        <end position="117"/>
    </location>
</feature>
<keyword evidence="5" id="KW-0067">ATP-binding</keyword>
<comment type="subcellular location">
    <subcellularLocation>
        <location evidence="1">Endomembrane system</location>
        <topology evidence="1">Multi-pass membrane protein</topology>
    </subcellularLocation>
</comment>
<dbReference type="InterPro" id="IPR044492">
    <property type="entry name" value="P_typ_ATPase_HD_dom"/>
</dbReference>
<dbReference type="Gene3D" id="2.70.150.10">
    <property type="entry name" value="Calcium-transporting ATPase, cytoplasmic transduction domain A"/>
    <property type="match status" value="1"/>
</dbReference>
<evidence type="ECO:0000313" key="14">
    <source>
        <dbReference type="Proteomes" id="UP000185608"/>
    </source>
</evidence>
<dbReference type="GO" id="GO:1902600">
    <property type="term" value="P:proton transmembrane transport"/>
    <property type="evidence" value="ECO:0007669"/>
    <property type="project" value="TreeGrafter"/>
</dbReference>
<evidence type="ECO:0000256" key="5">
    <source>
        <dbReference type="ARBA" id="ARBA00022840"/>
    </source>
</evidence>
<evidence type="ECO:0000259" key="12">
    <source>
        <dbReference type="SMART" id="SM00831"/>
    </source>
</evidence>
<name>A0A1D8S501_9EURY</name>
<reference evidence="13 14" key="1">
    <citation type="submission" date="2016-06" db="EMBL/GenBank/DDBJ databases">
        <title>Discovery of anaerobic lithoheterotrophic haloarchaeon capable of sulfur respiration by hydrogen and formate.</title>
        <authorList>
            <person name="Sorokin D.Y."/>
            <person name="Kublanov I.V."/>
            <person name="Roman P."/>
            <person name="Sinninghe Damste J.S."/>
            <person name="Golyshin P.N."/>
            <person name="Rojo D."/>
            <person name="Ciordia S."/>
            <person name="Mena Md.C."/>
            <person name="Ferrer M."/>
            <person name="Smedile F."/>
            <person name="Messina E."/>
            <person name="La Cono V."/>
            <person name="Yakimov M.M."/>
        </authorList>
    </citation>
    <scope>NUCLEOTIDE SEQUENCE [LARGE SCALE GENOMIC DNA]</scope>
    <source>
        <strain evidence="13 14">HTSR1</strain>
    </source>
</reference>
<dbReference type="GO" id="GO:0005524">
    <property type="term" value="F:ATP binding"/>
    <property type="evidence" value="ECO:0007669"/>
    <property type="project" value="UniProtKB-KW"/>
</dbReference>
<keyword evidence="7" id="KW-1278">Translocase</keyword>
<dbReference type="PANTHER" id="PTHR43294:SF20">
    <property type="entry name" value="P-TYPE ATPASE"/>
    <property type="match status" value="1"/>
</dbReference>
<keyword evidence="8 11" id="KW-1133">Transmembrane helix</keyword>
<evidence type="ECO:0000256" key="4">
    <source>
        <dbReference type="ARBA" id="ARBA00022741"/>
    </source>
</evidence>
<feature type="region of interest" description="Disordered" evidence="10">
    <location>
        <begin position="584"/>
        <end position="606"/>
    </location>
</feature>
<organism evidence="13 14">
    <name type="scientific">Halodesulfurarchaeum formicicum</name>
    <dbReference type="NCBI Taxonomy" id="1873524"/>
    <lineage>
        <taxon>Archaea</taxon>
        <taxon>Methanobacteriati</taxon>
        <taxon>Methanobacteriota</taxon>
        <taxon>Stenosarchaea group</taxon>
        <taxon>Halobacteria</taxon>
        <taxon>Halobacteriales</taxon>
        <taxon>Halobacteriaceae</taxon>
        <taxon>Halodesulfurarchaeum</taxon>
    </lineage>
</organism>
<dbReference type="Gene3D" id="1.20.1110.10">
    <property type="entry name" value="Calcium-transporting ATPase, transmembrane domain"/>
    <property type="match status" value="1"/>
</dbReference>